<dbReference type="EMBL" id="FUEG01000002">
    <property type="protein sequence ID" value="SJK99262.1"/>
    <property type="molecule type" value="Genomic_DNA"/>
</dbReference>
<dbReference type="OMA" id="LWKINAR"/>
<evidence type="ECO:0000256" key="4">
    <source>
        <dbReference type="ARBA" id="ARBA00049364"/>
    </source>
</evidence>
<keyword evidence="3" id="KW-0503">Monooxygenase</keyword>
<evidence type="ECO:0000313" key="6">
    <source>
        <dbReference type="Proteomes" id="UP000219338"/>
    </source>
</evidence>
<dbReference type="PANTHER" id="PTHR43747:SF5">
    <property type="entry name" value="FAD-BINDING DOMAIN-CONTAINING PROTEIN"/>
    <property type="match status" value="1"/>
</dbReference>
<name>A0A284QS07_ARMOS</name>
<dbReference type="Proteomes" id="UP000219338">
    <property type="component" value="Unassembled WGS sequence"/>
</dbReference>
<dbReference type="Gene3D" id="3.50.50.60">
    <property type="entry name" value="FAD/NAD(P)-binding domain"/>
    <property type="match status" value="1"/>
</dbReference>
<dbReference type="InterPro" id="IPR036188">
    <property type="entry name" value="FAD/NAD-bd_sf"/>
</dbReference>
<evidence type="ECO:0000256" key="2">
    <source>
        <dbReference type="ARBA" id="ARBA00023002"/>
    </source>
</evidence>
<dbReference type="InterPro" id="IPR050816">
    <property type="entry name" value="Flavin-dep_Halogenase_NPB"/>
</dbReference>
<keyword evidence="2" id="KW-0560">Oxidoreductase</keyword>
<dbReference type="InterPro" id="IPR006905">
    <property type="entry name" value="Flavin_halogenase"/>
</dbReference>
<dbReference type="Pfam" id="PF04820">
    <property type="entry name" value="Trp_halogenase"/>
    <property type="match status" value="2"/>
</dbReference>
<reference evidence="6" key="1">
    <citation type="journal article" date="2017" name="Nat. Ecol. Evol.">
        <title>Genome expansion and lineage-specific genetic innovations in the forest pathogenic fungi Armillaria.</title>
        <authorList>
            <person name="Sipos G."/>
            <person name="Prasanna A.N."/>
            <person name="Walter M.C."/>
            <person name="O'Connor E."/>
            <person name="Balint B."/>
            <person name="Krizsan K."/>
            <person name="Kiss B."/>
            <person name="Hess J."/>
            <person name="Varga T."/>
            <person name="Slot J."/>
            <person name="Riley R."/>
            <person name="Boka B."/>
            <person name="Rigling D."/>
            <person name="Barry K."/>
            <person name="Lee J."/>
            <person name="Mihaltcheva S."/>
            <person name="LaButti K."/>
            <person name="Lipzen A."/>
            <person name="Waldron R."/>
            <person name="Moloney N.M."/>
            <person name="Sperisen C."/>
            <person name="Kredics L."/>
            <person name="Vagvoelgyi C."/>
            <person name="Patrignani A."/>
            <person name="Fitzpatrick D."/>
            <person name="Nagy I."/>
            <person name="Doyle S."/>
            <person name="Anderson J.B."/>
            <person name="Grigoriev I.V."/>
            <person name="Gueldener U."/>
            <person name="Muensterkoetter M."/>
            <person name="Nagy L.G."/>
        </authorList>
    </citation>
    <scope>NUCLEOTIDE SEQUENCE [LARGE SCALE GENOMIC DNA]</scope>
    <source>
        <strain evidence="6">C18/9</strain>
    </source>
</reference>
<evidence type="ECO:0008006" key="7">
    <source>
        <dbReference type="Google" id="ProtNLM"/>
    </source>
</evidence>
<sequence length="573" mass="63681">MEEQVPSSANILVIGGGPAGSYAATVLAREGFEVTLLEKDVFPRYHIGESMLPSCRPFLKFIDCEEKLKNHGFTIKPGAAVKLNQYKREGYTDFISTNPDNAAWNVVRSEFDELLLRHASEMGVHVYEGVRVEEIHFTPDEPTRPVSLTWSKEDKTRGKVSFNWLVDASGRNGLMSTRYLKNRTFNRTLRNVAVWGYWTDETGWAWFIPLHNGTTSVGVVLVEEESKRKKAQYRSEFNEKSLSEIQHDCYMADLQRVPGLIRLLGTATFEGKLTSAGDYNYHATEYAGPNFRLAGDAGGSPISSNILTRLKLTLTSLAFIDPFFSSGIHLALTGGLSAASTIAASIRGNCTEAEACGFHSSKVGTAYTRYEIFKGMSAHLLIAKYPSFLLVVLGVYKQIRSQETAVLYEVDEDNFDNAFHFLRPVIQGCADADEGLTEAELQNTLDFCRNVFAPTQPETHEAAIQRLGSLADPDGPLLDTDTIDKLTGTDMEAKHALWKINARKPLHSMYDCKRNFGTEIINGFYVKMEQGMLGLGHFFVELGQILLISGALAGLDRIHMHPYLCGSCTKAYD</sequence>
<dbReference type="GO" id="GO:0044550">
    <property type="term" value="P:secondary metabolite biosynthetic process"/>
    <property type="evidence" value="ECO:0007669"/>
    <property type="project" value="UniProtKB-ARBA"/>
</dbReference>
<gene>
    <name evidence="5" type="ORF">ARMOST_02553</name>
</gene>
<dbReference type="OrthoDB" id="3340390at2759"/>
<dbReference type="GO" id="GO:0004497">
    <property type="term" value="F:monooxygenase activity"/>
    <property type="evidence" value="ECO:0007669"/>
    <property type="project" value="UniProtKB-KW"/>
</dbReference>
<comment type="catalytic activity">
    <reaction evidence="4">
        <text>melleolide F + FADH2 + chloride + O2 = 6'-chloromelleolide F + FAD + 2 H2O + H(+)</text>
        <dbReference type="Rhea" id="RHEA:67160"/>
        <dbReference type="ChEBI" id="CHEBI:15377"/>
        <dbReference type="ChEBI" id="CHEBI:15378"/>
        <dbReference type="ChEBI" id="CHEBI:15379"/>
        <dbReference type="ChEBI" id="CHEBI:17996"/>
        <dbReference type="ChEBI" id="CHEBI:57692"/>
        <dbReference type="ChEBI" id="CHEBI:58307"/>
        <dbReference type="ChEBI" id="CHEBI:167712"/>
        <dbReference type="ChEBI" id="CHEBI:167713"/>
    </reaction>
    <physiologicalReaction direction="left-to-right" evidence="4">
        <dbReference type="Rhea" id="RHEA:67161"/>
    </physiologicalReaction>
</comment>
<dbReference type="STRING" id="47428.A0A284QS07"/>
<dbReference type="AlphaFoldDB" id="A0A284QS07"/>
<evidence type="ECO:0000313" key="5">
    <source>
        <dbReference type="EMBL" id="SJK99262.1"/>
    </source>
</evidence>
<evidence type="ECO:0000256" key="1">
    <source>
        <dbReference type="ARBA" id="ARBA00005706"/>
    </source>
</evidence>
<dbReference type="SUPFAM" id="SSF51905">
    <property type="entry name" value="FAD/NAD(P)-binding domain"/>
    <property type="match status" value="1"/>
</dbReference>
<keyword evidence="6" id="KW-1185">Reference proteome</keyword>
<proteinExistence type="inferred from homology"/>
<comment type="similarity">
    <text evidence="1">Belongs to the flavin-dependent halogenase family.</text>
</comment>
<protein>
    <recommendedName>
        <fullName evidence="7">Halogenase</fullName>
    </recommendedName>
</protein>
<evidence type="ECO:0000256" key="3">
    <source>
        <dbReference type="ARBA" id="ARBA00023033"/>
    </source>
</evidence>
<dbReference type="PANTHER" id="PTHR43747">
    <property type="entry name" value="FAD-BINDING PROTEIN"/>
    <property type="match status" value="1"/>
</dbReference>
<organism evidence="5 6">
    <name type="scientific">Armillaria ostoyae</name>
    <name type="common">Armillaria root rot fungus</name>
    <dbReference type="NCBI Taxonomy" id="47428"/>
    <lineage>
        <taxon>Eukaryota</taxon>
        <taxon>Fungi</taxon>
        <taxon>Dikarya</taxon>
        <taxon>Basidiomycota</taxon>
        <taxon>Agaricomycotina</taxon>
        <taxon>Agaricomycetes</taxon>
        <taxon>Agaricomycetidae</taxon>
        <taxon>Agaricales</taxon>
        <taxon>Marasmiineae</taxon>
        <taxon>Physalacriaceae</taxon>
        <taxon>Armillaria</taxon>
    </lineage>
</organism>
<dbReference type="GO" id="GO:0140907">
    <property type="term" value="F:flavin-dependent halogenase activity"/>
    <property type="evidence" value="ECO:0007669"/>
    <property type="project" value="UniProtKB-ARBA"/>
</dbReference>
<accession>A0A284QS07</accession>